<dbReference type="SUPFAM" id="SSF51905">
    <property type="entry name" value="FAD/NAD(P)-binding domain"/>
    <property type="match status" value="1"/>
</dbReference>
<proteinExistence type="predicted"/>
<evidence type="ECO:0000313" key="1">
    <source>
        <dbReference type="EMBL" id="MDH7640873.1"/>
    </source>
</evidence>
<sequence>MSASTSEQRPLRIAIAGGGTAGWMTAAALSRFFDPRHVSIALIESDEIGTVGVGEATIPQIRLFNQSLGIDEDEFLAATQGSYKLGIEFVGWRAPGHRYMHAFGPVGRDVGLVPFQHYWRRALELGFAKPLAHYSLNEMAARADRMHRGEPITARAIPPMPFAFHFDAGLYAAYLRRYAEARGVVRTEGRIADVEQQGDEVRALRLASGERIEADLFVDCTGFRALLIGGEFEDWSHLLPCDRAIAVPCAAGGQFTPYTRATAHAAGWQWRIPLRHRTGNGHVFSSRHMSEDEATAILLGNLDAEPVGEPRTLRFATGKRREAWAGNVVAIGLSSGFLEPLESTSIFLIQSAIQRLIKLLPGRPADRAEYNRQTDFEIERIRDFIILHYALNERPEPFWAEMREMALPETLRAKIDLFAASGHITREHEELFTEVGWLQVMVGQGLVPDGHHPLASAIPERDLAEFLGTIEQLYAREVGQMPSHTDFIARHTKVPA</sequence>
<dbReference type="InterPro" id="IPR006905">
    <property type="entry name" value="Flavin_halogenase"/>
</dbReference>
<protein>
    <submittedName>
        <fullName evidence="1">Tryptophan 7-halogenase</fullName>
    </submittedName>
</protein>
<dbReference type="InterPro" id="IPR050816">
    <property type="entry name" value="Flavin-dep_Halogenase_NPB"/>
</dbReference>
<dbReference type="RefSeq" id="WP_281046215.1">
    <property type="nucleotide sequence ID" value="NZ_JARYGZ010000004.1"/>
</dbReference>
<dbReference type="Gene3D" id="3.50.50.60">
    <property type="entry name" value="FAD/NAD(P)-binding domain"/>
    <property type="match status" value="1"/>
</dbReference>
<reference evidence="1" key="1">
    <citation type="submission" date="2023-04" db="EMBL/GenBank/DDBJ databases">
        <title>Sphingomonas sp. MAHUQ-71 isolated from rice field.</title>
        <authorList>
            <person name="Huq M.A."/>
        </authorList>
    </citation>
    <scope>NUCLEOTIDE SEQUENCE</scope>
    <source>
        <strain evidence="1">MAHUQ-71</strain>
    </source>
</reference>
<dbReference type="EMBL" id="JARYGZ010000004">
    <property type="protein sequence ID" value="MDH7640873.1"/>
    <property type="molecule type" value="Genomic_DNA"/>
</dbReference>
<dbReference type="InterPro" id="IPR036188">
    <property type="entry name" value="FAD/NAD-bd_sf"/>
</dbReference>
<dbReference type="Proteomes" id="UP001160625">
    <property type="component" value="Unassembled WGS sequence"/>
</dbReference>
<keyword evidence="2" id="KW-1185">Reference proteome</keyword>
<organism evidence="1 2">
    <name type="scientific">Sphingomonas oryzagri</name>
    <dbReference type="NCBI Taxonomy" id="3042314"/>
    <lineage>
        <taxon>Bacteria</taxon>
        <taxon>Pseudomonadati</taxon>
        <taxon>Pseudomonadota</taxon>
        <taxon>Alphaproteobacteria</taxon>
        <taxon>Sphingomonadales</taxon>
        <taxon>Sphingomonadaceae</taxon>
        <taxon>Sphingomonas</taxon>
    </lineage>
</organism>
<dbReference type="PANTHER" id="PTHR43747">
    <property type="entry name" value="FAD-BINDING PROTEIN"/>
    <property type="match status" value="1"/>
</dbReference>
<dbReference type="InterPro" id="IPR033856">
    <property type="entry name" value="Trp_halogen"/>
</dbReference>
<name>A0ABT6N6Y8_9SPHN</name>
<comment type="caution">
    <text evidence="1">The sequence shown here is derived from an EMBL/GenBank/DDBJ whole genome shotgun (WGS) entry which is preliminary data.</text>
</comment>
<accession>A0ABT6N6Y8</accession>
<dbReference type="Pfam" id="PF04820">
    <property type="entry name" value="Trp_halogenase"/>
    <property type="match status" value="1"/>
</dbReference>
<evidence type="ECO:0000313" key="2">
    <source>
        <dbReference type="Proteomes" id="UP001160625"/>
    </source>
</evidence>
<dbReference type="PANTHER" id="PTHR43747:SF4">
    <property type="entry name" value="FLAVIN-DEPENDENT TRYPTOPHAN HALOGENASE"/>
    <property type="match status" value="1"/>
</dbReference>
<dbReference type="PIRSF" id="PIRSF011396">
    <property type="entry name" value="Trp_halogenase"/>
    <property type="match status" value="1"/>
</dbReference>
<gene>
    <name evidence="1" type="ORF">QGN17_19220</name>
</gene>